<comment type="caution">
    <text evidence="1">The sequence shown here is derived from an EMBL/GenBank/DDBJ whole genome shotgun (WGS) entry which is preliminary data.</text>
</comment>
<dbReference type="AlphaFoldDB" id="A0A413VQE6"/>
<dbReference type="GeneID" id="69501141"/>
<proteinExistence type="predicted"/>
<accession>A0A413VQE6</accession>
<evidence type="ECO:0000313" key="2">
    <source>
        <dbReference type="Proteomes" id="UP000284379"/>
    </source>
</evidence>
<name>A0A413VQE6_9BACE</name>
<dbReference type="Proteomes" id="UP000284379">
    <property type="component" value="Unassembled WGS sequence"/>
</dbReference>
<gene>
    <name evidence="1" type="ORF">DW888_08260</name>
</gene>
<dbReference type="EMBL" id="QSGO01000005">
    <property type="protein sequence ID" value="RHB35835.1"/>
    <property type="molecule type" value="Genomic_DNA"/>
</dbReference>
<protein>
    <submittedName>
        <fullName evidence="1">Uncharacterized protein</fullName>
    </submittedName>
</protein>
<sequence>MIKYAFYILIGVFFVLGLNMAPGQELSGLQNEIEVRVGDTPQSVKSACILSSRTDNDCVRDTHSVFHDESSDYKVCDGILSSLSGSRNVAPFKLLKFNKPTTVIQILSALSVQLPESKYRNLPCSTSCMKYSCGYYIYTLAHILI</sequence>
<evidence type="ECO:0000313" key="1">
    <source>
        <dbReference type="EMBL" id="RHB35835.1"/>
    </source>
</evidence>
<reference evidence="1 2" key="1">
    <citation type="submission" date="2018-08" db="EMBL/GenBank/DDBJ databases">
        <title>A genome reference for cultivated species of the human gut microbiota.</title>
        <authorList>
            <person name="Zou Y."/>
            <person name="Xue W."/>
            <person name="Luo G."/>
        </authorList>
    </citation>
    <scope>NUCLEOTIDE SEQUENCE [LARGE SCALE GENOMIC DNA]</scope>
    <source>
        <strain evidence="1 2">AM40-30BH</strain>
    </source>
</reference>
<organism evidence="1 2">
    <name type="scientific">Bacteroides nordii</name>
    <dbReference type="NCBI Taxonomy" id="291645"/>
    <lineage>
        <taxon>Bacteria</taxon>
        <taxon>Pseudomonadati</taxon>
        <taxon>Bacteroidota</taxon>
        <taxon>Bacteroidia</taxon>
        <taxon>Bacteroidales</taxon>
        <taxon>Bacteroidaceae</taxon>
        <taxon>Bacteroides</taxon>
    </lineage>
</organism>
<dbReference type="RefSeq" id="WP_025867412.1">
    <property type="nucleotide sequence ID" value="NZ_CABJFV010000005.1"/>
</dbReference>